<dbReference type="Proteomes" id="UP000241229">
    <property type="component" value="Unassembled WGS sequence"/>
</dbReference>
<evidence type="ECO:0000313" key="2">
    <source>
        <dbReference type="EMBL" id="PSJ53699.1"/>
    </source>
</evidence>
<evidence type="ECO:0008006" key="4">
    <source>
        <dbReference type="Google" id="ProtNLM"/>
    </source>
</evidence>
<sequence>MSDSKPWYLSRTVWAAVVTILVALLGLLGVPTDGFDDAALVDTLLQAATAVAGVVALLGRLAAKARIG</sequence>
<protein>
    <recommendedName>
        <fullName evidence="4">Holin</fullName>
    </recommendedName>
</protein>
<dbReference type="RefSeq" id="WP_106774927.1">
    <property type="nucleotide sequence ID" value="NZ_PXYK01000032.1"/>
</dbReference>
<comment type="caution">
    <text evidence="2">The sequence shown here is derived from an EMBL/GenBank/DDBJ whole genome shotgun (WGS) entry which is preliminary data.</text>
</comment>
<name>A0A2P7RU33_9HYPH</name>
<dbReference type="OrthoDB" id="7508901at2"/>
<evidence type="ECO:0000313" key="3">
    <source>
        <dbReference type="Proteomes" id="UP000241229"/>
    </source>
</evidence>
<keyword evidence="1" id="KW-1133">Transmembrane helix</keyword>
<organism evidence="2 3">
    <name type="scientific">Kumtagia ephedrae</name>
    <dbReference type="NCBI Taxonomy" id="2116701"/>
    <lineage>
        <taxon>Bacteria</taxon>
        <taxon>Pseudomonadati</taxon>
        <taxon>Pseudomonadota</taxon>
        <taxon>Alphaproteobacteria</taxon>
        <taxon>Hyphomicrobiales</taxon>
        <taxon>Phyllobacteriaceae</taxon>
        <taxon>Kumtagia</taxon>
    </lineage>
</organism>
<gene>
    <name evidence="2" type="ORF">C7I84_24930</name>
</gene>
<accession>A0A2P7RU33</accession>
<proteinExistence type="predicted"/>
<evidence type="ECO:0000256" key="1">
    <source>
        <dbReference type="SAM" id="Phobius"/>
    </source>
</evidence>
<keyword evidence="1" id="KW-0812">Transmembrane</keyword>
<keyword evidence="3" id="KW-1185">Reference proteome</keyword>
<feature type="transmembrane region" description="Helical" evidence="1">
    <location>
        <begin position="12"/>
        <end position="31"/>
    </location>
</feature>
<feature type="transmembrane region" description="Helical" evidence="1">
    <location>
        <begin position="43"/>
        <end position="63"/>
    </location>
</feature>
<dbReference type="AlphaFoldDB" id="A0A2P7RU33"/>
<keyword evidence="1" id="KW-0472">Membrane</keyword>
<reference evidence="2 3" key="1">
    <citation type="submission" date="2018-03" db="EMBL/GenBank/DDBJ databases">
        <title>The draft genome of Mesorhizobium sp. 6GN-30.</title>
        <authorList>
            <person name="Liu L."/>
            <person name="Li L."/>
            <person name="Wang T."/>
            <person name="Zhang X."/>
            <person name="Liang L."/>
        </authorList>
    </citation>
    <scope>NUCLEOTIDE SEQUENCE [LARGE SCALE GENOMIC DNA]</scope>
    <source>
        <strain evidence="2 3">6GN30</strain>
    </source>
</reference>
<dbReference type="EMBL" id="PXYK01000032">
    <property type="protein sequence ID" value="PSJ53699.1"/>
    <property type="molecule type" value="Genomic_DNA"/>
</dbReference>